<dbReference type="Pfam" id="PF00005">
    <property type="entry name" value="ABC_tran"/>
    <property type="match status" value="1"/>
</dbReference>
<proteinExistence type="predicted"/>
<dbReference type="EMBL" id="VSLD01000001">
    <property type="protein sequence ID" value="TYD00564.1"/>
    <property type="molecule type" value="Genomic_DNA"/>
</dbReference>
<organism evidence="4 5">
    <name type="scientific">Arthrobacter echini</name>
    <dbReference type="NCBI Taxonomy" id="1529066"/>
    <lineage>
        <taxon>Bacteria</taxon>
        <taxon>Bacillati</taxon>
        <taxon>Actinomycetota</taxon>
        <taxon>Actinomycetes</taxon>
        <taxon>Micrococcales</taxon>
        <taxon>Micrococcaceae</taxon>
        <taxon>Arthrobacter</taxon>
    </lineage>
</organism>
<keyword evidence="1" id="KW-0547">Nucleotide-binding</keyword>
<name>A0A5D0XUZ7_9MICC</name>
<sequence length="301" mass="32471">MTQAIELQSVTRRFRNDNALEDVTLAVPDGAICGLLGRNGAGKTTVMSLISGQDRPTTGRVLVDGDDPFENEAVLSSISFVRDNQRYPDDYFLHHVLSIAPAFAPHWDGELAAELVEGFRLPRKPAIRKFSRGQLSAVAIVLGLASRAPVTLLDEPYLGLDATARGLFHDLLLRDLGRHPRTLLLSTHLIDESDSLFDHVVLMDRGRVVLRAEAEEARRVAMCVSGVADAVQAFCADYPVLRSHSIGGLRTSTVTGRLDDDARSRAATLGVQLKGASLQDLAVAYGSGDSLQDSSKEGISA</sequence>
<keyword evidence="5" id="KW-1185">Reference proteome</keyword>
<evidence type="ECO:0000256" key="2">
    <source>
        <dbReference type="ARBA" id="ARBA00022840"/>
    </source>
</evidence>
<gene>
    <name evidence="4" type="ORF">FQ377_03805</name>
</gene>
<dbReference type="GO" id="GO:0016887">
    <property type="term" value="F:ATP hydrolysis activity"/>
    <property type="evidence" value="ECO:0007669"/>
    <property type="project" value="InterPro"/>
</dbReference>
<dbReference type="Gene3D" id="3.40.50.300">
    <property type="entry name" value="P-loop containing nucleotide triphosphate hydrolases"/>
    <property type="match status" value="1"/>
</dbReference>
<evidence type="ECO:0000259" key="3">
    <source>
        <dbReference type="PROSITE" id="PS50893"/>
    </source>
</evidence>
<accession>A0A5D0XUZ7</accession>
<dbReference type="InterPro" id="IPR003593">
    <property type="entry name" value="AAA+_ATPase"/>
</dbReference>
<evidence type="ECO:0000313" key="5">
    <source>
        <dbReference type="Proteomes" id="UP000323410"/>
    </source>
</evidence>
<evidence type="ECO:0000256" key="1">
    <source>
        <dbReference type="ARBA" id="ARBA00022741"/>
    </source>
</evidence>
<dbReference type="InterPro" id="IPR027417">
    <property type="entry name" value="P-loop_NTPase"/>
</dbReference>
<dbReference type="RefSeq" id="WP_148599865.1">
    <property type="nucleotide sequence ID" value="NZ_VSLD01000001.1"/>
</dbReference>
<dbReference type="PROSITE" id="PS50893">
    <property type="entry name" value="ABC_TRANSPORTER_2"/>
    <property type="match status" value="1"/>
</dbReference>
<comment type="caution">
    <text evidence="4">The sequence shown here is derived from an EMBL/GenBank/DDBJ whole genome shotgun (WGS) entry which is preliminary data.</text>
</comment>
<dbReference type="PANTHER" id="PTHR43158">
    <property type="entry name" value="SKFA PEPTIDE EXPORT ATP-BINDING PROTEIN SKFE"/>
    <property type="match status" value="1"/>
</dbReference>
<dbReference type="OrthoDB" id="9804819at2"/>
<evidence type="ECO:0000313" key="4">
    <source>
        <dbReference type="EMBL" id="TYD00564.1"/>
    </source>
</evidence>
<dbReference type="GO" id="GO:0005524">
    <property type="term" value="F:ATP binding"/>
    <property type="evidence" value="ECO:0007669"/>
    <property type="project" value="UniProtKB-KW"/>
</dbReference>
<dbReference type="Proteomes" id="UP000323410">
    <property type="component" value="Unassembled WGS sequence"/>
</dbReference>
<keyword evidence="2 4" id="KW-0067">ATP-binding</keyword>
<reference evidence="4 5" key="1">
    <citation type="submission" date="2019-08" db="EMBL/GenBank/DDBJ databases">
        <title>Genone of Arthrobacter echini P9.</title>
        <authorList>
            <person name="Bowman J.P."/>
        </authorList>
    </citation>
    <scope>NUCLEOTIDE SEQUENCE [LARGE SCALE GENOMIC DNA]</scope>
    <source>
        <strain evidence="4 5">P9</strain>
    </source>
</reference>
<dbReference type="CDD" id="cd03230">
    <property type="entry name" value="ABC_DR_subfamily_A"/>
    <property type="match status" value="1"/>
</dbReference>
<protein>
    <submittedName>
        <fullName evidence="4">ABC transporter ATP-binding protein</fullName>
    </submittedName>
</protein>
<feature type="domain" description="ABC transporter" evidence="3">
    <location>
        <begin position="5"/>
        <end position="230"/>
    </location>
</feature>
<dbReference type="SMART" id="SM00382">
    <property type="entry name" value="AAA"/>
    <property type="match status" value="1"/>
</dbReference>
<dbReference type="PANTHER" id="PTHR43158:SF5">
    <property type="entry name" value="ABC TRANSPORTER, ATP-BINDING PROTEIN"/>
    <property type="match status" value="1"/>
</dbReference>
<dbReference type="AlphaFoldDB" id="A0A5D0XUZ7"/>
<dbReference type="InterPro" id="IPR003439">
    <property type="entry name" value="ABC_transporter-like_ATP-bd"/>
</dbReference>
<dbReference type="SUPFAM" id="SSF52540">
    <property type="entry name" value="P-loop containing nucleoside triphosphate hydrolases"/>
    <property type="match status" value="1"/>
</dbReference>